<keyword evidence="4" id="KW-1185">Reference proteome</keyword>
<feature type="compositionally biased region" description="Low complexity" evidence="1">
    <location>
        <begin position="1"/>
        <end position="16"/>
    </location>
</feature>
<proteinExistence type="predicted"/>
<dbReference type="EMBL" id="MU853601">
    <property type="protein sequence ID" value="KAK4142126.1"/>
    <property type="molecule type" value="Genomic_DNA"/>
</dbReference>
<evidence type="ECO:0000259" key="2">
    <source>
        <dbReference type="PROSITE" id="PS50280"/>
    </source>
</evidence>
<dbReference type="Pfam" id="PF00856">
    <property type="entry name" value="SET"/>
    <property type="match status" value="1"/>
</dbReference>
<dbReference type="PANTHER" id="PTHR42100">
    <property type="entry name" value="OXIDOREDUCTASE 178 KDA SUBUNIT, PUTATIVE (AFU_ORTHOLOGUE AFUA_8G04320)-RELATED"/>
    <property type="match status" value="1"/>
</dbReference>
<dbReference type="InterPro" id="IPR046341">
    <property type="entry name" value="SET_dom_sf"/>
</dbReference>
<reference evidence="3" key="2">
    <citation type="submission" date="2023-05" db="EMBL/GenBank/DDBJ databases">
        <authorList>
            <consortium name="Lawrence Berkeley National Laboratory"/>
            <person name="Steindorff A."/>
            <person name="Hensen N."/>
            <person name="Bonometti L."/>
            <person name="Westerberg I."/>
            <person name="Brannstrom I.O."/>
            <person name="Guillou S."/>
            <person name="Cros-Aarteil S."/>
            <person name="Calhoun S."/>
            <person name="Haridas S."/>
            <person name="Kuo A."/>
            <person name="Mondo S."/>
            <person name="Pangilinan J."/>
            <person name="Riley R."/>
            <person name="Labutti K."/>
            <person name="Andreopoulos B."/>
            <person name="Lipzen A."/>
            <person name="Chen C."/>
            <person name="Yanf M."/>
            <person name="Daum C."/>
            <person name="Ng V."/>
            <person name="Clum A."/>
            <person name="Ohm R."/>
            <person name="Martin F."/>
            <person name="Silar P."/>
            <person name="Natvig D."/>
            <person name="Lalanne C."/>
            <person name="Gautier V."/>
            <person name="Ament-Velasquez S.L."/>
            <person name="Kruys A."/>
            <person name="Hutchinson M.I."/>
            <person name="Powell A.J."/>
            <person name="Barry K."/>
            <person name="Miller A.N."/>
            <person name="Grigoriev I.V."/>
            <person name="Debuchy R."/>
            <person name="Gladieux P."/>
            <person name="Thoren M.H."/>
            <person name="Johannesson H."/>
        </authorList>
    </citation>
    <scope>NUCLEOTIDE SEQUENCE</scope>
    <source>
        <strain evidence="3">CBS 141.50</strain>
    </source>
</reference>
<evidence type="ECO:0000313" key="4">
    <source>
        <dbReference type="Proteomes" id="UP001302676"/>
    </source>
</evidence>
<feature type="domain" description="SET" evidence="2">
    <location>
        <begin position="192"/>
        <end position="468"/>
    </location>
</feature>
<dbReference type="GO" id="GO:0005739">
    <property type="term" value="C:mitochondrion"/>
    <property type="evidence" value="ECO:0007669"/>
    <property type="project" value="InterPro"/>
</dbReference>
<dbReference type="Gene3D" id="2.170.270.10">
    <property type="entry name" value="SET domain"/>
    <property type="match status" value="1"/>
</dbReference>
<evidence type="ECO:0000313" key="3">
    <source>
        <dbReference type="EMBL" id="KAK4142126.1"/>
    </source>
</evidence>
<dbReference type="RefSeq" id="XP_062635497.1">
    <property type="nucleotide sequence ID" value="XM_062784258.1"/>
</dbReference>
<dbReference type="InterPro" id="IPR001214">
    <property type="entry name" value="SET_dom"/>
</dbReference>
<dbReference type="AlphaFoldDB" id="A0AAN6V230"/>
<accession>A0AAN6V230</accession>
<name>A0AAN6V230_9PEZI</name>
<dbReference type="GeneID" id="87820871"/>
<dbReference type="SUPFAM" id="SSF82199">
    <property type="entry name" value="SET domain"/>
    <property type="match status" value="1"/>
</dbReference>
<reference evidence="3" key="1">
    <citation type="journal article" date="2023" name="Mol. Phylogenet. Evol.">
        <title>Genome-scale phylogeny and comparative genomics of the fungal order Sordariales.</title>
        <authorList>
            <person name="Hensen N."/>
            <person name="Bonometti L."/>
            <person name="Westerberg I."/>
            <person name="Brannstrom I.O."/>
            <person name="Guillou S."/>
            <person name="Cros-Aarteil S."/>
            <person name="Calhoun S."/>
            <person name="Haridas S."/>
            <person name="Kuo A."/>
            <person name="Mondo S."/>
            <person name="Pangilinan J."/>
            <person name="Riley R."/>
            <person name="LaButti K."/>
            <person name="Andreopoulos B."/>
            <person name="Lipzen A."/>
            <person name="Chen C."/>
            <person name="Yan M."/>
            <person name="Daum C."/>
            <person name="Ng V."/>
            <person name="Clum A."/>
            <person name="Steindorff A."/>
            <person name="Ohm R.A."/>
            <person name="Martin F."/>
            <person name="Silar P."/>
            <person name="Natvig D.O."/>
            <person name="Lalanne C."/>
            <person name="Gautier V."/>
            <person name="Ament-Velasquez S.L."/>
            <person name="Kruys A."/>
            <person name="Hutchinson M.I."/>
            <person name="Powell A.J."/>
            <person name="Barry K."/>
            <person name="Miller A.N."/>
            <person name="Grigoriev I.V."/>
            <person name="Debuchy R."/>
            <person name="Gladieux P."/>
            <person name="Hiltunen Thoren M."/>
            <person name="Johannesson H."/>
        </authorList>
    </citation>
    <scope>NUCLEOTIDE SEQUENCE</scope>
    <source>
        <strain evidence="3">CBS 141.50</strain>
    </source>
</reference>
<dbReference type="Proteomes" id="UP001302676">
    <property type="component" value="Unassembled WGS sequence"/>
</dbReference>
<evidence type="ECO:0000256" key="1">
    <source>
        <dbReference type="SAM" id="MobiDB-lite"/>
    </source>
</evidence>
<gene>
    <name evidence="3" type="ORF">C8A04DRAFT_38510</name>
</gene>
<comment type="caution">
    <text evidence="3">The sequence shown here is derived from an EMBL/GenBank/DDBJ whole genome shotgun (WGS) entry which is preliminary data.</text>
</comment>
<sequence>MSALRQRAAQVARTVRPSGVRNTRSYASSHGHHDAPHNVEEPMGPLLPGILGVIAIATITYKLSRPGENGEPTAVHKWVAKMTDYGSEWERRNALLATAIQQAAEDRHLLNTVPRPKNVELSYPEVFTHGSPYNVPAGHYPNIDNVVRHYQRKYQTEEERKAKKLAAAAAAAAAKDSQAPSHLLRAPPSPLPAVRLRLVSPAVGYGLFAARDLAADEFIFHEAPLLTALFNEKFAADRALVQSQAASYRAALAAHRDVVAAAYPGLAARAAGVVPGGYEEVMRVLREGGGLGMNLVGGTVGKGEGVGKQYAGAEVSREEYEAFVAGLKVPSAGVTEADTREACLDFFKHYAFQVPASNSTTGGASGGGGGGGGGAGGGAAGGTSGNAMVGAASTGEACIYLLGSLINHCCTPPPATTTSKRKKNGETGPNCTWRIGPSGLAHFVKPRHICVQARRAIREGEQLTEHSDW</sequence>
<dbReference type="InterPro" id="IPR034444">
    <property type="entry name" value="Nuo17.8"/>
</dbReference>
<dbReference type="PROSITE" id="PS50280">
    <property type="entry name" value="SET"/>
    <property type="match status" value="1"/>
</dbReference>
<organism evidence="3 4">
    <name type="scientific">Dichotomopilus funicola</name>
    <dbReference type="NCBI Taxonomy" id="1934379"/>
    <lineage>
        <taxon>Eukaryota</taxon>
        <taxon>Fungi</taxon>
        <taxon>Dikarya</taxon>
        <taxon>Ascomycota</taxon>
        <taxon>Pezizomycotina</taxon>
        <taxon>Sordariomycetes</taxon>
        <taxon>Sordariomycetidae</taxon>
        <taxon>Sordariales</taxon>
        <taxon>Chaetomiaceae</taxon>
        <taxon>Dichotomopilus</taxon>
    </lineage>
</organism>
<dbReference type="PANTHER" id="PTHR42100:SF1">
    <property type="entry name" value="OXIDOREDUCTASE 178 KDA SUBUNIT, PUTATIVE (AFU_ORTHOLOGUE AFUA_8G04320)-RELATED"/>
    <property type="match status" value="1"/>
</dbReference>
<protein>
    <recommendedName>
        <fullName evidence="2">SET domain-containing protein</fullName>
    </recommendedName>
</protein>
<feature type="region of interest" description="Disordered" evidence="1">
    <location>
        <begin position="1"/>
        <end position="36"/>
    </location>
</feature>